<evidence type="ECO:0000256" key="4">
    <source>
        <dbReference type="ARBA" id="ARBA00022801"/>
    </source>
</evidence>
<dbReference type="AlphaFoldDB" id="A0A6P2BQP5"/>
<dbReference type="Pfam" id="PF00962">
    <property type="entry name" value="A_deaminase"/>
    <property type="match status" value="1"/>
</dbReference>
<accession>A0A6P2BQP5</accession>
<dbReference type="NCBIfam" id="TIGR01430">
    <property type="entry name" value="aden_deam"/>
    <property type="match status" value="1"/>
</dbReference>
<keyword evidence="8" id="KW-1185">Reference proteome</keyword>
<evidence type="ECO:0000313" key="8">
    <source>
        <dbReference type="Proteomes" id="UP000460272"/>
    </source>
</evidence>
<proteinExistence type="inferred from homology"/>
<evidence type="ECO:0000256" key="2">
    <source>
        <dbReference type="ARBA" id="ARBA00006676"/>
    </source>
</evidence>
<comment type="caution">
    <text evidence="7">The sequence shown here is derived from an EMBL/GenBank/DDBJ whole genome shotgun (WGS) entry which is preliminary data.</text>
</comment>
<dbReference type="Proteomes" id="UP000460272">
    <property type="component" value="Unassembled WGS sequence"/>
</dbReference>
<organism evidence="7 8">
    <name type="scientific">Trebonia kvetii</name>
    <dbReference type="NCBI Taxonomy" id="2480626"/>
    <lineage>
        <taxon>Bacteria</taxon>
        <taxon>Bacillati</taxon>
        <taxon>Actinomycetota</taxon>
        <taxon>Actinomycetes</taxon>
        <taxon>Streptosporangiales</taxon>
        <taxon>Treboniaceae</taxon>
        <taxon>Trebonia</taxon>
    </lineage>
</organism>
<protein>
    <submittedName>
        <fullName evidence="7">Adenosine deaminase</fullName>
        <ecNumber evidence="7">3.5.4.4</ecNumber>
    </submittedName>
</protein>
<dbReference type="Gene3D" id="3.20.20.140">
    <property type="entry name" value="Metal-dependent hydrolases"/>
    <property type="match status" value="1"/>
</dbReference>
<keyword evidence="5" id="KW-0862">Zinc</keyword>
<feature type="domain" description="Adenosine deaminase" evidence="6">
    <location>
        <begin position="12"/>
        <end position="335"/>
    </location>
</feature>
<evidence type="ECO:0000259" key="6">
    <source>
        <dbReference type="Pfam" id="PF00962"/>
    </source>
</evidence>
<evidence type="ECO:0000256" key="3">
    <source>
        <dbReference type="ARBA" id="ARBA00022723"/>
    </source>
</evidence>
<evidence type="ECO:0000313" key="7">
    <source>
        <dbReference type="EMBL" id="TVZ01290.1"/>
    </source>
</evidence>
<comment type="similarity">
    <text evidence="2">Belongs to the metallo-dependent hydrolases superfamily. Adenosine and AMP deaminases family.</text>
</comment>
<reference evidence="7 8" key="1">
    <citation type="submission" date="2018-11" db="EMBL/GenBank/DDBJ databases">
        <title>Trebonia kvetii gen.nov., sp.nov., a novel acidophilic actinobacterium, and proposal of the new actinobacterial family Treboniaceae fam. nov.</title>
        <authorList>
            <person name="Rapoport D."/>
            <person name="Sagova-Mareckova M."/>
            <person name="Sedlacek I."/>
            <person name="Provaznik J."/>
            <person name="Kralova S."/>
            <person name="Pavlinic D."/>
            <person name="Benes V."/>
            <person name="Kopecky J."/>
        </authorList>
    </citation>
    <scope>NUCLEOTIDE SEQUENCE [LARGE SCALE GENOMIC DNA]</scope>
    <source>
        <strain evidence="7 8">15Tr583</strain>
    </source>
</reference>
<dbReference type="EMBL" id="RPFW01000007">
    <property type="protein sequence ID" value="TVZ01290.1"/>
    <property type="molecule type" value="Genomic_DNA"/>
</dbReference>
<dbReference type="InterPro" id="IPR006330">
    <property type="entry name" value="Ado/ade_deaminase"/>
</dbReference>
<name>A0A6P2BQP5_9ACTN</name>
<comment type="cofactor">
    <cofactor evidence="1">
        <name>Zn(2+)</name>
        <dbReference type="ChEBI" id="CHEBI:29105"/>
    </cofactor>
</comment>
<keyword evidence="3" id="KW-0479">Metal-binding</keyword>
<dbReference type="GO" id="GO:0019239">
    <property type="term" value="F:deaminase activity"/>
    <property type="evidence" value="ECO:0007669"/>
    <property type="project" value="InterPro"/>
</dbReference>
<dbReference type="GO" id="GO:0046872">
    <property type="term" value="F:metal ion binding"/>
    <property type="evidence" value="ECO:0007669"/>
    <property type="project" value="UniProtKB-KW"/>
</dbReference>
<dbReference type="EC" id="3.5.4.4" evidence="7"/>
<dbReference type="InterPro" id="IPR001365">
    <property type="entry name" value="A_deaminase_dom"/>
</dbReference>
<keyword evidence="4 7" id="KW-0378">Hydrolase</keyword>
<dbReference type="OrthoDB" id="105475at2"/>
<gene>
    <name evidence="7" type="primary">add</name>
    <name evidence="7" type="ORF">EAS64_33985</name>
</gene>
<evidence type="ECO:0000256" key="5">
    <source>
        <dbReference type="ARBA" id="ARBA00022833"/>
    </source>
</evidence>
<dbReference type="RefSeq" id="WP_145859729.1">
    <property type="nucleotide sequence ID" value="NZ_RPFW01000007.1"/>
</dbReference>
<dbReference type="PANTHER" id="PTHR43114:SF6">
    <property type="entry name" value="ADENINE DEAMINASE"/>
    <property type="match status" value="1"/>
</dbReference>
<dbReference type="SUPFAM" id="SSF51556">
    <property type="entry name" value="Metallo-dependent hydrolases"/>
    <property type="match status" value="1"/>
</dbReference>
<dbReference type="InterPro" id="IPR032466">
    <property type="entry name" value="Metal_Hydrolase"/>
</dbReference>
<dbReference type="GO" id="GO:0016814">
    <property type="term" value="F:hydrolase activity, acting on carbon-nitrogen (but not peptide) bonds, in cyclic amidines"/>
    <property type="evidence" value="ECO:0007669"/>
    <property type="project" value="UniProtKB-ARBA"/>
</dbReference>
<evidence type="ECO:0000256" key="1">
    <source>
        <dbReference type="ARBA" id="ARBA00001947"/>
    </source>
</evidence>
<dbReference type="PANTHER" id="PTHR43114">
    <property type="entry name" value="ADENINE DEAMINASE"/>
    <property type="match status" value="1"/>
</dbReference>
<sequence>MEPLKAFVAALPKVELHVHLIGSAPIDTVLELARRHPDRGVPANEEKLRDFYTFRDFPHFIDSYQAVSGLITEPEDLADLIRGVARNLAAQGVRYAEFQFGPYAFQRRGMPDAVITAALNAGARDALAEHGVRLGWIVEFPSESAARDARAALRLALEHPPAGIVAFGIGGIEAARAPHTELIRSVFAAAAAAGLPSVPHAGETTGPETVWEAIRHLRARRIGHGINSVADPALLAYLAEHQLPVDVSPTSNVCTRCVPSMAEHPLRRMTEAGLFVTLNSDDPPMFGTSLSNEYLVAGRDLGFSPAELAGFAANGVRASFLDDASQRGLLAEIAAVPLP</sequence>